<dbReference type="RefSeq" id="WP_129692679.1">
    <property type="nucleotide sequence ID" value="NZ_CP033512.2"/>
</dbReference>
<evidence type="ECO:0000313" key="1">
    <source>
        <dbReference type="EMBL" id="QHG89739.1"/>
    </source>
</evidence>
<dbReference type="KEGG" id="miw:EER00_02420"/>
<evidence type="ECO:0000313" key="2">
    <source>
        <dbReference type="Proteomes" id="UP000464283"/>
    </source>
</evidence>
<dbReference type="AlphaFoldDB" id="A0A6P1LE37"/>
<organism evidence="1 2">
    <name type="scientific">Malacoplasma iowae 695</name>
    <dbReference type="NCBI Taxonomy" id="1048830"/>
    <lineage>
        <taxon>Bacteria</taxon>
        <taxon>Bacillati</taxon>
        <taxon>Mycoplasmatota</taxon>
        <taxon>Mycoplasmoidales</taxon>
        <taxon>Mycoplasmoidaceae</taxon>
        <taxon>Malacoplasma</taxon>
    </lineage>
</organism>
<reference evidence="2" key="1">
    <citation type="submission" date="2018-11" db="EMBL/GenBank/DDBJ databases">
        <title>The first complete genome sequence of Mycoplasma iowae strain 695.</title>
        <authorList>
            <person name="Ghanem M."/>
            <person name="El-Gazzar M."/>
        </authorList>
    </citation>
    <scope>NUCLEOTIDE SEQUENCE [LARGE SCALE GENOMIC DNA]</scope>
    <source>
        <strain evidence="2">695</strain>
    </source>
</reference>
<sequence>MEIKKIEFETFDQILYSLKNKKQNKFLDDIKKWKHYKYFFNSVFYKLKKAKFLNDNLTMYYLINKTIVRIQSFMNDIGNNYQELTKIISDYLIPEYGKNYYNEKPSKTFSKEFISSMRKSLKNIEIICNNMLDICSNNNFRFSKEIYTIYLTYCFNNGLVKKRYYKEKKMDNDGQYLFWSRKFKFIFIPFPKDLKKIKKTLFDIIENKQVNEKELIYRAEINLSNERYIDKRMLDNCIYENGLIQEIYENWDDQI</sequence>
<dbReference type="Proteomes" id="UP000464283">
    <property type="component" value="Chromosome"/>
</dbReference>
<dbReference type="GeneID" id="96867037"/>
<name>A0A6P1LE37_MALIO</name>
<accession>A0A6P1LE37</accession>
<proteinExistence type="predicted"/>
<gene>
    <name evidence="1" type="ORF">EER00_02420</name>
</gene>
<dbReference type="EMBL" id="CP033512">
    <property type="protein sequence ID" value="QHG89739.1"/>
    <property type="molecule type" value="Genomic_DNA"/>
</dbReference>
<protein>
    <submittedName>
        <fullName evidence="1">Uncharacterized protein</fullName>
    </submittedName>
</protein>